<feature type="transmembrane region" description="Helical" evidence="1">
    <location>
        <begin position="39"/>
        <end position="56"/>
    </location>
</feature>
<evidence type="ECO:0008006" key="4">
    <source>
        <dbReference type="Google" id="ProtNLM"/>
    </source>
</evidence>
<evidence type="ECO:0000313" key="2">
    <source>
        <dbReference type="EMBL" id="MDI5896074.1"/>
    </source>
</evidence>
<feature type="transmembrane region" description="Helical" evidence="1">
    <location>
        <begin position="12"/>
        <end position="33"/>
    </location>
</feature>
<name>A0ABT6VFV6_9FLAO</name>
<gene>
    <name evidence="2" type="ORF">QLS65_14350</name>
</gene>
<dbReference type="Proteomes" id="UP001243403">
    <property type="component" value="Unassembled WGS sequence"/>
</dbReference>
<keyword evidence="1" id="KW-0812">Transmembrane</keyword>
<evidence type="ECO:0000313" key="3">
    <source>
        <dbReference type="Proteomes" id="UP001243403"/>
    </source>
</evidence>
<protein>
    <recommendedName>
        <fullName evidence="4">2TM domain-containing protein</fullName>
    </recommendedName>
</protein>
<accession>A0ABT6VFV6</accession>
<evidence type="ECO:0000256" key="1">
    <source>
        <dbReference type="SAM" id="Phobius"/>
    </source>
</evidence>
<organism evidence="2 3">
    <name type="scientific">Flavobacterium algoritolerans</name>
    <dbReference type="NCBI Taxonomy" id="3041254"/>
    <lineage>
        <taxon>Bacteria</taxon>
        <taxon>Pseudomonadati</taxon>
        <taxon>Bacteroidota</taxon>
        <taxon>Flavobacteriia</taxon>
        <taxon>Flavobacteriales</taxon>
        <taxon>Flavobacteriaceae</taxon>
        <taxon>Flavobacterium</taxon>
    </lineage>
</organism>
<dbReference type="RefSeq" id="WP_282712685.1">
    <property type="nucleotide sequence ID" value="NZ_JASCRZ010000007.1"/>
</dbReference>
<reference evidence="2 3" key="1">
    <citation type="submission" date="2023-04" db="EMBL/GenBank/DDBJ databases">
        <title>Two novel species of Flavobacterium.</title>
        <authorList>
            <person name="Liu Q."/>
            <person name="Xin Y.-H."/>
        </authorList>
    </citation>
    <scope>NUCLEOTIDE SEQUENCE [LARGE SCALE GENOMIC DNA]</scope>
    <source>
        <strain evidence="2 3">LB1P51</strain>
    </source>
</reference>
<comment type="caution">
    <text evidence="2">The sequence shown here is derived from an EMBL/GenBank/DDBJ whole genome shotgun (WGS) entry which is preliminary data.</text>
</comment>
<keyword evidence="3" id="KW-1185">Reference proteome</keyword>
<sequence>MDFYNNKKRVHIFRIILLVCFVILLFVNLYNVFINTYSVSYWGIVANLLLAISMALQIRKYNKEKNIDSL</sequence>
<keyword evidence="1" id="KW-1133">Transmembrane helix</keyword>
<dbReference type="EMBL" id="JASCRZ010000007">
    <property type="protein sequence ID" value="MDI5896074.1"/>
    <property type="molecule type" value="Genomic_DNA"/>
</dbReference>
<keyword evidence="1" id="KW-0472">Membrane</keyword>
<proteinExistence type="predicted"/>